<keyword evidence="2 4" id="KW-0238">DNA-binding</keyword>
<evidence type="ECO:0000256" key="4">
    <source>
        <dbReference type="PROSITE-ProRule" id="PRU00335"/>
    </source>
</evidence>
<dbReference type="SUPFAM" id="SSF48498">
    <property type="entry name" value="Tetracyclin repressor-like, C-terminal domain"/>
    <property type="match status" value="1"/>
</dbReference>
<dbReference type="InterPro" id="IPR001647">
    <property type="entry name" value="HTH_TetR"/>
</dbReference>
<reference evidence="6 7" key="1">
    <citation type="submission" date="2020-03" db="EMBL/GenBank/DDBJ databases">
        <title>Whole genome shotgun sequence of Phytohabitans houttuyneae NBRC 108639.</title>
        <authorList>
            <person name="Komaki H."/>
            <person name="Tamura T."/>
        </authorList>
    </citation>
    <scope>NUCLEOTIDE SEQUENCE [LARGE SCALE GENOMIC DNA]</scope>
    <source>
        <strain evidence="6 7">NBRC 108639</strain>
    </source>
</reference>
<dbReference type="Pfam" id="PF00440">
    <property type="entry name" value="TetR_N"/>
    <property type="match status" value="1"/>
</dbReference>
<feature type="domain" description="HTH tetR-type" evidence="5">
    <location>
        <begin position="13"/>
        <end position="73"/>
    </location>
</feature>
<dbReference type="InterPro" id="IPR050109">
    <property type="entry name" value="HTH-type_TetR-like_transc_reg"/>
</dbReference>
<feature type="DNA-binding region" description="H-T-H motif" evidence="4">
    <location>
        <begin position="36"/>
        <end position="55"/>
    </location>
</feature>
<dbReference type="PROSITE" id="PS50977">
    <property type="entry name" value="HTH_TETR_2"/>
    <property type="match status" value="1"/>
</dbReference>
<dbReference type="PRINTS" id="PR00455">
    <property type="entry name" value="HTHTETR"/>
</dbReference>
<proteinExistence type="predicted"/>
<evidence type="ECO:0000313" key="6">
    <source>
        <dbReference type="EMBL" id="GFJ83691.1"/>
    </source>
</evidence>
<evidence type="ECO:0000259" key="5">
    <source>
        <dbReference type="PROSITE" id="PS50977"/>
    </source>
</evidence>
<name>A0A6V8KMQ0_9ACTN</name>
<dbReference type="EMBL" id="BLPF01000003">
    <property type="protein sequence ID" value="GFJ83691.1"/>
    <property type="molecule type" value="Genomic_DNA"/>
</dbReference>
<comment type="caution">
    <text evidence="6">The sequence shown here is derived from an EMBL/GenBank/DDBJ whole genome shotgun (WGS) entry which is preliminary data.</text>
</comment>
<keyword evidence="1" id="KW-0805">Transcription regulation</keyword>
<dbReference type="PANTHER" id="PTHR30055">
    <property type="entry name" value="HTH-TYPE TRANSCRIPTIONAL REGULATOR RUTR"/>
    <property type="match status" value="1"/>
</dbReference>
<organism evidence="6 7">
    <name type="scientific">Phytohabitans houttuyneae</name>
    <dbReference type="NCBI Taxonomy" id="1076126"/>
    <lineage>
        <taxon>Bacteria</taxon>
        <taxon>Bacillati</taxon>
        <taxon>Actinomycetota</taxon>
        <taxon>Actinomycetes</taxon>
        <taxon>Micromonosporales</taxon>
        <taxon>Micromonosporaceae</taxon>
    </lineage>
</organism>
<dbReference type="GO" id="GO:0003700">
    <property type="term" value="F:DNA-binding transcription factor activity"/>
    <property type="evidence" value="ECO:0007669"/>
    <property type="project" value="TreeGrafter"/>
</dbReference>
<dbReference type="InterPro" id="IPR049484">
    <property type="entry name" value="Rv0078-like_C"/>
</dbReference>
<dbReference type="Gene3D" id="1.10.357.10">
    <property type="entry name" value="Tetracycline Repressor, domain 2"/>
    <property type="match status" value="1"/>
</dbReference>
<dbReference type="SUPFAM" id="SSF46689">
    <property type="entry name" value="Homeodomain-like"/>
    <property type="match status" value="1"/>
</dbReference>
<evidence type="ECO:0000313" key="7">
    <source>
        <dbReference type="Proteomes" id="UP000482800"/>
    </source>
</evidence>
<dbReference type="RefSeq" id="WP_173066465.1">
    <property type="nucleotide sequence ID" value="NZ_BAABGO010000064.1"/>
</dbReference>
<dbReference type="AlphaFoldDB" id="A0A6V8KMQ0"/>
<evidence type="ECO:0000256" key="1">
    <source>
        <dbReference type="ARBA" id="ARBA00023015"/>
    </source>
</evidence>
<dbReference type="GO" id="GO:0000976">
    <property type="term" value="F:transcription cis-regulatory region binding"/>
    <property type="evidence" value="ECO:0007669"/>
    <property type="project" value="TreeGrafter"/>
</dbReference>
<evidence type="ECO:0000256" key="2">
    <source>
        <dbReference type="ARBA" id="ARBA00023125"/>
    </source>
</evidence>
<dbReference type="Pfam" id="PF21351">
    <property type="entry name" value="TetR_C_41"/>
    <property type="match status" value="1"/>
</dbReference>
<reference evidence="6 7" key="2">
    <citation type="submission" date="2020-03" db="EMBL/GenBank/DDBJ databases">
        <authorList>
            <person name="Ichikawa N."/>
            <person name="Kimura A."/>
            <person name="Kitahashi Y."/>
            <person name="Uohara A."/>
        </authorList>
    </citation>
    <scope>NUCLEOTIDE SEQUENCE [LARGE SCALE GENOMIC DNA]</scope>
    <source>
        <strain evidence="6 7">NBRC 108639</strain>
    </source>
</reference>
<gene>
    <name evidence="6" type="ORF">Phou_078710</name>
</gene>
<evidence type="ECO:0000256" key="3">
    <source>
        <dbReference type="ARBA" id="ARBA00023163"/>
    </source>
</evidence>
<dbReference type="InterPro" id="IPR036271">
    <property type="entry name" value="Tet_transcr_reg_TetR-rel_C_sf"/>
</dbReference>
<keyword evidence="3" id="KW-0804">Transcription</keyword>
<accession>A0A6V8KMQ0</accession>
<dbReference type="Proteomes" id="UP000482800">
    <property type="component" value="Unassembled WGS sequence"/>
</dbReference>
<keyword evidence="7" id="KW-1185">Reference proteome</keyword>
<sequence>MNLRRRTQADRTAATRTALISAGRRLFAEHGFAGVGTEAIVLEAAVSRGALYHHFADKTELFAAVLDNVEGEVSAELAAVVGADTSGGFVEVMLRSAEAWLDACQRPEVQRIVLVDGPSVLGWARWREICQPHILGLVSAVLAQGMADGSLDPQPVTPLAHLLLAIADEAAMYVATNADPVTARREMIAIIRRFLQALTASTEPPHRT</sequence>
<dbReference type="PANTHER" id="PTHR30055:SF234">
    <property type="entry name" value="HTH-TYPE TRANSCRIPTIONAL REGULATOR BETI"/>
    <property type="match status" value="1"/>
</dbReference>
<protein>
    <submittedName>
        <fullName evidence="6">TetR family transcriptional regulator</fullName>
    </submittedName>
</protein>
<dbReference type="InterPro" id="IPR009057">
    <property type="entry name" value="Homeodomain-like_sf"/>
</dbReference>